<keyword evidence="2" id="KW-0472">Membrane</keyword>
<dbReference type="KEGG" id="cbak:DA792_04630"/>
<dbReference type="Proteomes" id="UP000241447">
    <property type="component" value="Chromosome"/>
</dbReference>
<feature type="compositionally biased region" description="Low complexity" evidence="1">
    <location>
        <begin position="189"/>
        <end position="201"/>
    </location>
</feature>
<keyword evidence="2" id="KW-0812">Transmembrane</keyword>
<gene>
    <name evidence="3" type="ORF">DA792_04630</name>
</gene>
<dbReference type="EMBL" id="CP028475">
    <property type="protein sequence ID" value="AVW90457.1"/>
    <property type="molecule type" value="Genomic_DNA"/>
</dbReference>
<proteinExistence type="predicted"/>
<reference evidence="3 4" key="1">
    <citation type="submission" date="2018-03" db="EMBL/GenBank/DDBJ databases">
        <title>The Complete Genome of Celeribacter baekdonensis strain LH4, a Thiosulfate-Oxidizing Alphaproteobacterium Isolated from Gulf of Mexico Continental Slope Sediments.</title>
        <authorList>
            <person name="Flood B.E."/>
            <person name="Bailey J.V."/>
            <person name="Leprich D."/>
        </authorList>
    </citation>
    <scope>NUCLEOTIDE SEQUENCE [LARGE SCALE GENOMIC DNA]</scope>
    <source>
        <strain evidence="3 4">LH4</strain>
    </source>
</reference>
<protein>
    <recommendedName>
        <fullName evidence="5">Flp pilus assembly protein TadG</fullName>
    </recommendedName>
</protein>
<evidence type="ECO:0000313" key="4">
    <source>
        <dbReference type="Proteomes" id="UP000241447"/>
    </source>
</evidence>
<organism evidence="3 4">
    <name type="scientific">Celeribacter baekdonensis</name>
    <dbReference type="NCBI Taxonomy" id="875171"/>
    <lineage>
        <taxon>Bacteria</taxon>
        <taxon>Pseudomonadati</taxon>
        <taxon>Pseudomonadota</taxon>
        <taxon>Alphaproteobacteria</taxon>
        <taxon>Rhodobacterales</taxon>
        <taxon>Roseobacteraceae</taxon>
        <taxon>Celeribacter</taxon>
    </lineage>
</organism>
<name>A0A2R4M019_9RHOB</name>
<evidence type="ECO:0000256" key="2">
    <source>
        <dbReference type="SAM" id="Phobius"/>
    </source>
</evidence>
<evidence type="ECO:0000256" key="1">
    <source>
        <dbReference type="SAM" id="MobiDB-lite"/>
    </source>
</evidence>
<sequence length="222" mass="24727">MLMTSLRTHLLSFARRYQRDDQGTWSVEAVIMTPLILFSLVFCYTFFTAFQAKSEANKANYTISDYLSRQTDPVTPTFLNGTADLYRFLNNSGNIDMRVSEVKFSVDSDGNGTYSLVWSYAVGNFSALTGDSLSGVENRLPLLANGEEVLLVETVRNWAPLFDVGLGAQLSFADTITTKPRFATQVLFDDGTTSSGSSNTDTTDDPNMDQGSGTRKYNRYYY</sequence>
<keyword evidence="2" id="KW-1133">Transmembrane helix</keyword>
<feature type="transmembrane region" description="Helical" evidence="2">
    <location>
        <begin position="25"/>
        <end position="47"/>
    </location>
</feature>
<evidence type="ECO:0008006" key="5">
    <source>
        <dbReference type="Google" id="ProtNLM"/>
    </source>
</evidence>
<accession>A0A2R4M019</accession>
<feature type="region of interest" description="Disordered" evidence="1">
    <location>
        <begin position="189"/>
        <end position="222"/>
    </location>
</feature>
<evidence type="ECO:0000313" key="3">
    <source>
        <dbReference type="EMBL" id="AVW90457.1"/>
    </source>
</evidence>
<dbReference type="AlphaFoldDB" id="A0A2R4M019"/>